<organism evidence="1 2">
    <name type="scientific">Baia soyae</name>
    <dbReference type="NCBI Taxonomy" id="1544746"/>
    <lineage>
        <taxon>Bacteria</taxon>
        <taxon>Bacillati</taxon>
        <taxon>Bacillota</taxon>
        <taxon>Bacilli</taxon>
        <taxon>Bacillales</taxon>
        <taxon>Thermoactinomycetaceae</taxon>
        <taxon>Baia</taxon>
    </lineage>
</organism>
<sequence length="271" mass="31386">MGQEMDKALEVLQLTSRTFFIPITRLPDGLKEAVTSAYLAMRAIDEIEDHPDLNKEIKIQLLRGVSLILREPFHADDIRRLFEPWSTILPEVTLLLPEWLELCPEALHIEVYRATAVMADGMAKWCDRHWDIRDVADLNEYTFYVAGLVGLLLNEIWKWHDGTQCDTNLAVAFGRGLQTVNIIRNRDEDLAREVDYLPEGWKMDDLYDYARKQLELADYYIQSIQTREIWEFCRIPYVLALGTLRAMELGNQKLTREAVVELVESAIVSSK</sequence>
<dbReference type="PANTHER" id="PTHR11626">
    <property type="entry name" value="FARNESYL-DIPHOSPHATE FARNESYLTRANSFERASE"/>
    <property type="match status" value="1"/>
</dbReference>
<dbReference type="Gene3D" id="1.10.600.10">
    <property type="entry name" value="Farnesyl Diphosphate Synthase"/>
    <property type="match status" value="1"/>
</dbReference>
<comment type="caution">
    <text evidence="1">The sequence shown here is derived from an EMBL/GenBank/DDBJ whole genome shotgun (WGS) entry which is preliminary data.</text>
</comment>
<dbReference type="AlphaFoldDB" id="A0A4R2SAA0"/>
<dbReference type="Proteomes" id="UP000294746">
    <property type="component" value="Unassembled WGS sequence"/>
</dbReference>
<dbReference type="InterPro" id="IPR044844">
    <property type="entry name" value="Trans_IPPS_euk-type"/>
</dbReference>
<name>A0A4R2SAA0_9BACL</name>
<dbReference type="Pfam" id="PF00494">
    <property type="entry name" value="SQS_PSY"/>
    <property type="match status" value="1"/>
</dbReference>
<reference evidence="1 2" key="1">
    <citation type="submission" date="2019-03" db="EMBL/GenBank/DDBJ databases">
        <title>Genomic Encyclopedia of Type Strains, Phase IV (KMG-IV): sequencing the most valuable type-strain genomes for metagenomic binning, comparative biology and taxonomic classification.</title>
        <authorList>
            <person name="Goeker M."/>
        </authorList>
    </citation>
    <scope>NUCLEOTIDE SEQUENCE [LARGE SCALE GENOMIC DNA]</scope>
    <source>
        <strain evidence="1 2">DSM 46831</strain>
    </source>
</reference>
<protein>
    <submittedName>
        <fullName evidence="1">Farnesyl-diphosphate farnesyltransferase</fullName>
    </submittedName>
</protein>
<proteinExistence type="predicted"/>
<dbReference type="GO" id="GO:0045338">
    <property type="term" value="P:farnesyl diphosphate metabolic process"/>
    <property type="evidence" value="ECO:0007669"/>
    <property type="project" value="InterPro"/>
</dbReference>
<dbReference type="SUPFAM" id="SSF48576">
    <property type="entry name" value="Terpenoid synthases"/>
    <property type="match status" value="1"/>
</dbReference>
<dbReference type="PANTHER" id="PTHR11626:SF2">
    <property type="entry name" value="SQUALENE SYNTHASE"/>
    <property type="match status" value="1"/>
</dbReference>
<dbReference type="InterPro" id="IPR008949">
    <property type="entry name" value="Isoprenoid_synthase_dom_sf"/>
</dbReference>
<dbReference type="RefSeq" id="WP_243649437.1">
    <property type="nucleotide sequence ID" value="NZ_SLXV01000009.1"/>
</dbReference>
<keyword evidence="2" id="KW-1185">Reference proteome</keyword>
<dbReference type="InterPro" id="IPR002060">
    <property type="entry name" value="Squ/phyt_synthse"/>
</dbReference>
<evidence type="ECO:0000313" key="1">
    <source>
        <dbReference type="EMBL" id="TCP69385.1"/>
    </source>
</evidence>
<accession>A0A4R2SAA0</accession>
<evidence type="ECO:0000313" key="2">
    <source>
        <dbReference type="Proteomes" id="UP000294746"/>
    </source>
</evidence>
<dbReference type="EMBL" id="SLXV01000009">
    <property type="protein sequence ID" value="TCP69385.1"/>
    <property type="molecule type" value="Genomic_DNA"/>
</dbReference>
<keyword evidence="1" id="KW-0808">Transferase</keyword>
<gene>
    <name evidence="1" type="ORF">EDD57_10944</name>
</gene>
<dbReference type="GO" id="GO:0051996">
    <property type="term" value="F:squalene synthase [NAD(P)H] activity"/>
    <property type="evidence" value="ECO:0007669"/>
    <property type="project" value="InterPro"/>
</dbReference>